<dbReference type="GO" id="GO:0006355">
    <property type="term" value="P:regulation of DNA-templated transcription"/>
    <property type="evidence" value="ECO:0007669"/>
    <property type="project" value="TreeGrafter"/>
</dbReference>
<reference evidence="9" key="2">
    <citation type="submission" date="2022-03" db="EMBL/GenBank/DDBJ databases">
        <title>Draft title - Genomic analysis of global carrot germplasm unveils the trajectory of domestication and the origin of high carotenoid orange carrot.</title>
        <authorList>
            <person name="Iorizzo M."/>
            <person name="Ellison S."/>
            <person name="Senalik D."/>
            <person name="Macko-Podgorni A."/>
            <person name="Grzebelus D."/>
            <person name="Bostan H."/>
            <person name="Rolling W."/>
            <person name="Curaba J."/>
            <person name="Simon P."/>
        </authorList>
    </citation>
    <scope>NUCLEOTIDE SEQUENCE</scope>
    <source>
        <tissue evidence="9">Leaf</tissue>
    </source>
</reference>
<dbReference type="AlphaFoldDB" id="A0AAF0X9F9"/>
<keyword evidence="3" id="KW-0678">Repressor</keyword>
<feature type="domain" description="Histone deacetylase complex subunit SAP30 Sin3 binding" evidence="8">
    <location>
        <begin position="159"/>
        <end position="212"/>
    </location>
</feature>
<comment type="subcellular location">
    <subcellularLocation>
        <location evidence="1">Nucleus</location>
    </subcellularLocation>
</comment>
<protein>
    <recommendedName>
        <fullName evidence="8">Histone deacetylase complex subunit SAP30 Sin3 binding domain-containing protein</fullName>
    </recommendedName>
</protein>
<proteinExistence type="inferred from homology"/>
<dbReference type="GO" id="GO:0003712">
    <property type="term" value="F:transcription coregulator activity"/>
    <property type="evidence" value="ECO:0007669"/>
    <property type="project" value="TreeGrafter"/>
</dbReference>
<dbReference type="EMBL" id="CP093347">
    <property type="protein sequence ID" value="WOH02927.1"/>
    <property type="molecule type" value="Genomic_DNA"/>
</dbReference>
<dbReference type="Gene3D" id="6.10.160.20">
    <property type="match status" value="1"/>
</dbReference>
<dbReference type="InterPro" id="IPR038291">
    <property type="entry name" value="SAP30_C_sf"/>
</dbReference>
<evidence type="ECO:0000256" key="1">
    <source>
        <dbReference type="ARBA" id="ARBA00004123"/>
    </source>
</evidence>
<keyword evidence="4" id="KW-0805">Transcription regulation</keyword>
<name>A0AAF0X9F9_DAUCS</name>
<gene>
    <name evidence="9" type="ORF">DCAR_0522317</name>
</gene>
<evidence type="ECO:0000256" key="3">
    <source>
        <dbReference type="ARBA" id="ARBA00022491"/>
    </source>
</evidence>
<dbReference type="Pfam" id="PF13867">
    <property type="entry name" value="SAP30_Sin3_bdg"/>
    <property type="match status" value="1"/>
</dbReference>
<evidence type="ECO:0000256" key="6">
    <source>
        <dbReference type="ARBA" id="ARBA00023242"/>
    </source>
</evidence>
<feature type="region of interest" description="Disordered" evidence="7">
    <location>
        <begin position="94"/>
        <end position="128"/>
    </location>
</feature>
<dbReference type="Proteomes" id="UP000077755">
    <property type="component" value="Chromosome 5"/>
</dbReference>
<evidence type="ECO:0000313" key="9">
    <source>
        <dbReference type="EMBL" id="WOH02927.1"/>
    </source>
</evidence>
<dbReference type="InterPro" id="IPR025718">
    <property type="entry name" value="SAP30_Sin3-bd"/>
</dbReference>
<evidence type="ECO:0000259" key="8">
    <source>
        <dbReference type="Pfam" id="PF13867"/>
    </source>
</evidence>
<evidence type="ECO:0000256" key="5">
    <source>
        <dbReference type="ARBA" id="ARBA00023163"/>
    </source>
</evidence>
<sequence length="223" mass="25220">MHEAVENYSSEEELSVLPPHTKVVVTGNNRTKSVLVGLHGVVKKPLGLGGWHWLVLTNGIDVKLQRNALSVVEPPSGNEEDDDLEFENVQWNGSDLASDDTQKSHRSNHRIRTSTGSSHKNEHKNVHKSLSCDAQSKRLTTSPSGMFRNTLSHVDLSKLDRAALWKYYRHFNLMDVMPNPSQEQLLDIVETHFMSQKLDEVQVITGFVKSAKRLKTQTIGRRY</sequence>
<keyword evidence="5" id="KW-0804">Transcription</keyword>
<dbReference type="InterPro" id="IPR024145">
    <property type="entry name" value="His_deAcase_SAP30/SAP30L"/>
</dbReference>
<evidence type="ECO:0000313" key="10">
    <source>
        <dbReference type="Proteomes" id="UP000077755"/>
    </source>
</evidence>
<comment type="similarity">
    <text evidence="2">Belongs to the SAP30 family.</text>
</comment>
<accession>A0AAF0X9F9</accession>
<evidence type="ECO:0000256" key="2">
    <source>
        <dbReference type="ARBA" id="ARBA00006283"/>
    </source>
</evidence>
<dbReference type="PANTHER" id="PTHR13286">
    <property type="entry name" value="SAP30"/>
    <property type="match status" value="1"/>
</dbReference>
<keyword evidence="6" id="KW-0539">Nucleus</keyword>
<keyword evidence="10" id="KW-1185">Reference proteome</keyword>
<reference evidence="9" key="1">
    <citation type="journal article" date="2016" name="Nat. Genet.">
        <title>A high-quality carrot genome assembly provides new insights into carotenoid accumulation and asterid genome evolution.</title>
        <authorList>
            <person name="Iorizzo M."/>
            <person name="Ellison S."/>
            <person name="Senalik D."/>
            <person name="Zeng P."/>
            <person name="Satapoomin P."/>
            <person name="Huang J."/>
            <person name="Bowman M."/>
            <person name="Iovene M."/>
            <person name="Sanseverino W."/>
            <person name="Cavagnaro P."/>
            <person name="Yildiz M."/>
            <person name="Macko-Podgorni A."/>
            <person name="Moranska E."/>
            <person name="Grzebelus E."/>
            <person name="Grzebelus D."/>
            <person name="Ashrafi H."/>
            <person name="Zheng Z."/>
            <person name="Cheng S."/>
            <person name="Spooner D."/>
            <person name="Van Deynze A."/>
            <person name="Simon P."/>
        </authorList>
    </citation>
    <scope>NUCLEOTIDE SEQUENCE</scope>
    <source>
        <tissue evidence="9">Leaf</tissue>
    </source>
</reference>
<evidence type="ECO:0000256" key="4">
    <source>
        <dbReference type="ARBA" id="ARBA00023015"/>
    </source>
</evidence>
<organism evidence="9 10">
    <name type="scientific">Daucus carota subsp. sativus</name>
    <name type="common">Carrot</name>
    <dbReference type="NCBI Taxonomy" id="79200"/>
    <lineage>
        <taxon>Eukaryota</taxon>
        <taxon>Viridiplantae</taxon>
        <taxon>Streptophyta</taxon>
        <taxon>Embryophyta</taxon>
        <taxon>Tracheophyta</taxon>
        <taxon>Spermatophyta</taxon>
        <taxon>Magnoliopsida</taxon>
        <taxon>eudicotyledons</taxon>
        <taxon>Gunneridae</taxon>
        <taxon>Pentapetalae</taxon>
        <taxon>asterids</taxon>
        <taxon>campanulids</taxon>
        <taxon>Apiales</taxon>
        <taxon>Apiaceae</taxon>
        <taxon>Apioideae</taxon>
        <taxon>Scandiceae</taxon>
        <taxon>Daucinae</taxon>
        <taxon>Daucus</taxon>
        <taxon>Daucus sect. Daucus</taxon>
    </lineage>
</organism>
<dbReference type="GO" id="GO:0000118">
    <property type="term" value="C:histone deacetylase complex"/>
    <property type="evidence" value="ECO:0007669"/>
    <property type="project" value="TreeGrafter"/>
</dbReference>
<dbReference type="PANTHER" id="PTHR13286:SF6">
    <property type="entry name" value="HISTONE DEACETYLASE COMPLEX SUBUNIT SAP30L-RELATED"/>
    <property type="match status" value="1"/>
</dbReference>
<evidence type="ECO:0000256" key="7">
    <source>
        <dbReference type="SAM" id="MobiDB-lite"/>
    </source>
</evidence>